<feature type="region of interest" description="Disordered" evidence="1">
    <location>
        <begin position="1"/>
        <end position="39"/>
    </location>
</feature>
<evidence type="ECO:0000313" key="2">
    <source>
        <dbReference type="EMBL" id="PSN60638.1"/>
    </source>
</evidence>
<dbReference type="Proteomes" id="UP000240883">
    <property type="component" value="Unassembled WGS sequence"/>
</dbReference>
<dbReference type="STRING" id="1448308.A0A2T2N6H7"/>
<dbReference type="EMBL" id="KZ678148">
    <property type="protein sequence ID" value="PSN60638.1"/>
    <property type="molecule type" value="Genomic_DNA"/>
</dbReference>
<keyword evidence="3" id="KW-1185">Reference proteome</keyword>
<evidence type="ECO:0000256" key="1">
    <source>
        <dbReference type="SAM" id="MobiDB-lite"/>
    </source>
</evidence>
<protein>
    <submittedName>
        <fullName evidence="2">Uncharacterized protein</fullName>
    </submittedName>
</protein>
<gene>
    <name evidence="2" type="ORF">BS50DRAFT_640047</name>
</gene>
<feature type="compositionally biased region" description="Basic residues" evidence="1">
    <location>
        <begin position="1"/>
        <end position="11"/>
    </location>
</feature>
<sequence>MDVALSRKRSRLALDDDDDCDDHRPEPSPALSISSDGLKRSRTQNELDELDIFTPEEAWAVDVDGILGSNTLPKPPGSSMQPYNNVSKYSRDASIFILCVQGNLHLHYDLLCSALPELYAISPSIQALVLCRDPSDHVPSETARISLPLVQAVAPEHNHFVRLGLLHPLGGGKFPLDALVVVDTKGRRRLVLPFGWGAGRHATSAAGRTVQNRLVEILKKCIQMLARE</sequence>
<reference evidence="2 3" key="1">
    <citation type="journal article" date="2018" name="Front. Microbiol.">
        <title>Genome-Wide Analysis of Corynespora cassiicola Leaf Fall Disease Putative Effectors.</title>
        <authorList>
            <person name="Lopez D."/>
            <person name="Ribeiro S."/>
            <person name="Label P."/>
            <person name="Fumanal B."/>
            <person name="Venisse J.S."/>
            <person name="Kohler A."/>
            <person name="de Oliveira R.R."/>
            <person name="Labutti K."/>
            <person name="Lipzen A."/>
            <person name="Lail K."/>
            <person name="Bauer D."/>
            <person name="Ohm R.A."/>
            <person name="Barry K.W."/>
            <person name="Spatafora J."/>
            <person name="Grigoriev I.V."/>
            <person name="Martin F.M."/>
            <person name="Pujade-Renaud V."/>
        </authorList>
    </citation>
    <scope>NUCLEOTIDE SEQUENCE [LARGE SCALE GENOMIC DNA]</scope>
    <source>
        <strain evidence="2 3">Philippines</strain>
    </source>
</reference>
<accession>A0A2T2N6H7</accession>
<name>A0A2T2N6H7_CORCC</name>
<proteinExistence type="predicted"/>
<dbReference type="OrthoDB" id="5390017at2759"/>
<dbReference type="AlphaFoldDB" id="A0A2T2N6H7"/>
<evidence type="ECO:0000313" key="3">
    <source>
        <dbReference type="Proteomes" id="UP000240883"/>
    </source>
</evidence>
<organism evidence="2 3">
    <name type="scientific">Corynespora cassiicola Philippines</name>
    <dbReference type="NCBI Taxonomy" id="1448308"/>
    <lineage>
        <taxon>Eukaryota</taxon>
        <taxon>Fungi</taxon>
        <taxon>Dikarya</taxon>
        <taxon>Ascomycota</taxon>
        <taxon>Pezizomycotina</taxon>
        <taxon>Dothideomycetes</taxon>
        <taxon>Pleosporomycetidae</taxon>
        <taxon>Pleosporales</taxon>
        <taxon>Corynesporascaceae</taxon>
        <taxon>Corynespora</taxon>
    </lineage>
</organism>